<dbReference type="InterPro" id="IPR045396">
    <property type="entry name" value="DUF6517"/>
</dbReference>
<evidence type="ECO:0000313" key="1">
    <source>
        <dbReference type="EMBL" id="MFC7187530.1"/>
    </source>
</evidence>
<dbReference type="EMBL" id="JBHSZZ010000049">
    <property type="protein sequence ID" value="MFC7187530.1"/>
    <property type="molecule type" value="Genomic_DNA"/>
</dbReference>
<proteinExistence type="predicted"/>
<reference evidence="1 2" key="1">
    <citation type="journal article" date="2019" name="Int. J. Syst. Evol. Microbiol.">
        <title>The Global Catalogue of Microorganisms (GCM) 10K type strain sequencing project: providing services to taxonomists for standard genome sequencing and annotation.</title>
        <authorList>
            <consortium name="The Broad Institute Genomics Platform"/>
            <consortium name="The Broad Institute Genome Sequencing Center for Infectious Disease"/>
            <person name="Wu L."/>
            <person name="Ma J."/>
        </authorList>
    </citation>
    <scope>NUCLEOTIDE SEQUENCE [LARGE SCALE GENOMIC DNA]</scope>
    <source>
        <strain evidence="1 2">Q85</strain>
    </source>
</reference>
<organism evidence="1 2">
    <name type="scientific">Halorubrum yunnanense</name>
    <dbReference type="NCBI Taxonomy" id="1526162"/>
    <lineage>
        <taxon>Archaea</taxon>
        <taxon>Methanobacteriati</taxon>
        <taxon>Methanobacteriota</taxon>
        <taxon>Stenosarchaea group</taxon>
        <taxon>Halobacteria</taxon>
        <taxon>Halobacteriales</taxon>
        <taxon>Haloferacaceae</taxon>
        <taxon>Halorubrum</taxon>
    </lineage>
</organism>
<evidence type="ECO:0000313" key="2">
    <source>
        <dbReference type="Proteomes" id="UP001596390"/>
    </source>
</evidence>
<keyword evidence="2" id="KW-1185">Reference proteome</keyword>
<name>A0ABD5YM49_9EURY</name>
<comment type="caution">
    <text evidence="1">The sequence shown here is derived from an EMBL/GenBank/DDBJ whole genome shotgun (WGS) entry which is preliminary data.</text>
</comment>
<protein>
    <submittedName>
        <fullName evidence="1">DUF6517 family protein</fullName>
    </submittedName>
</protein>
<dbReference type="PROSITE" id="PS51318">
    <property type="entry name" value="TAT"/>
    <property type="match status" value="1"/>
</dbReference>
<dbReference type="Proteomes" id="UP001596390">
    <property type="component" value="Unassembled WGS sequence"/>
</dbReference>
<sequence length="239" mass="24959">MNREPTADETTDSADTEALTRRRALATAGGVALAGLAGCTALDAVTGDGPIEFGAGTATVADATLSETGYDLNDVSEQVVTREFEAAGSTREVRLTNNIAEYDKAVDLFGESYQAAVFAALATPKVEVLGQAFNPIADLSPDERAALIADRYEGVSDLERGSEYTTDILGTDAPVVVYSADGEIEGTGVSVELEFHVGDTVEAGSDYVLPLAAYPAPLGDGESVRSMMNGIEHEPRDES</sequence>
<dbReference type="Pfam" id="PF20127">
    <property type="entry name" value="DUF6517"/>
    <property type="match status" value="1"/>
</dbReference>
<gene>
    <name evidence="1" type="ORF">ACFQMK_11650</name>
</gene>
<dbReference type="InterPro" id="IPR006311">
    <property type="entry name" value="TAT_signal"/>
</dbReference>
<dbReference type="RefSeq" id="WP_267664887.1">
    <property type="nucleotide sequence ID" value="NZ_JAODIX010000049.1"/>
</dbReference>
<accession>A0ABD5YM49</accession>
<dbReference type="AlphaFoldDB" id="A0ABD5YM49"/>